<dbReference type="GO" id="GO:0045892">
    <property type="term" value="P:negative regulation of DNA-templated transcription"/>
    <property type="evidence" value="ECO:0007669"/>
    <property type="project" value="UniProtKB-ARBA"/>
</dbReference>
<sequence>MDEGTQVEDGRREAVLASALQTFARHGYRATSMDAVAREARISRQGLYFLFGSKEALFREAVSRALADDLRAVEGLLADEAVPLPGRLLAAYDRWAGRWVGPLARDVPGVIDDNPELLDPSAHEAPERFQALVAGALAARVDDASLVAQTLTSVSVGLKHQVGSREAYLDRLRAALRLLVPARA</sequence>
<dbReference type="PRINTS" id="PR00455">
    <property type="entry name" value="HTHTETR"/>
</dbReference>
<evidence type="ECO:0000313" key="7">
    <source>
        <dbReference type="Proteomes" id="UP000198825"/>
    </source>
</evidence>
<reference evidence="7" key="1">
    <citation type="submission" date="2016-10" db="EMBL/GenBank/DDBJ databases">
        <authorList>
            <person name="Varghese N."/>
            <person name="Submissions S."/>
        </authorList>
    </citation>
    <scope>NUCLEOTIDE SEQUENCE [LARGE SCALE GENOMIC DNA]</scope>
    <source>
        <strain evidence="7">DSM 21743</strain>
    </source>
</reference>
<keyword evidence="3" id="KW-0804">Transcription</keyword>
<dbReference type="FunFam" id="1.10.10.60:FF:000141">
    <property type="entry name" value="TetR family transcriptional regulator"/>
    <property type="match status" value="1"/>
</dbReference>
<evidence type="ECO:0000259" key="5">
    <source>
        <dbReference type="PROSITE" id="PS50977"/>
    </source>
</evidence>
<evidence type="ECO:0000256" key="2">
    <source>
        <dbReference type="ARBA" id="ARBA00023125"/>
    </source>
</evidence>
<dbReference type="Proteomes" id="UP000198825">
    <property type="component" value="Chromosome I"/>
</dbReference>
<gene>
    <name evidence="6" type="ORF">SAMN04488544_0711</name>
</gene>
<organism evidence="6 7">
    <name type="scientific">Microlunatus sagamiharensis</name>
    <dbReference type="NCBI Taxonomy" id="546874"/>
    <lineage>
        <taxon>Bacteria</taxon>
        <taxon>Bacillati</taxon>
        <taxon>Actinomycetota</taxon>
        <taxon>Actinomycetes</taxon>
        <taxon>Propionibacteriales</taxon>
        <taxon>Propionibacteriaceae</taxon>
        <taxon>Microlunatus</taxon>
    </lineage>
</organism>
<evidence type="ECO:0000256" key="1">
    <source>
        <dbReference type="ARBA" id="ARBA00023015"/>
    </source>
</evidence>
<feature type="domain" description="HTH tetR-type" evidence="5">
    <location>
        <begin position="9"/>
        <end position="69"/>
    </location>
</feature>
<dbReference type="AlphaFoldDB" id="A0A1H2LSL4"/>
<keyword evidence="7" id="KW-1185">Reference proteome</keyword>
<feature type="DNA-binding region" description="H-T-H motif" evidence="4">
    <location>
        <begin position="32"/>
        <end position="51"/>
    </location>
</feature>
<accession>A0A1H2LSL4</accession>
<keyword evidence="2 4" id="KW-0238">DNA-binding</keyword>
<dbReference type="InterPro" id="IPR001647">
    <property type="entry name" value="HTH_TetR"/>
</dbReference>
<protein>
    <submittedName>
        <fullName evidence="6">DNA-binding transcriptional regulator, AcrR family</fullName>
    </submittedName>
</protein>
<dbReference type="Gene3D" id="1.10.357.10">
    <property type="entry name" value="Tetracycline Repressor, domain 2"/>
    <property type="match status" value="1"/>
</dbReference>
<dbReference type="GO" id="GO:0003677">
    <property type="term" value="F:DNA binding"/>
    <property type="evidence" value="ECO:0007669"/>
    <property type="project" value="UniProtKB-UniRule"/>
</dbReference>
<dbReference type="PANTHER" id="PTHR47506">
    <property type="entry name" value="TRANSCRIPTIONAL REGULATORY PROTEIN"/>
    <property type="match status" value="1"/>
</dbReference>
<name>A0A1H2LSL4_9ACTN</name>
<evidence type="ECO:0000313" key="6">
    <source>
        <dbReference type="EMBL" id="SDU83601.1"/>
    </source>
</evidence>
<dbReference type="EMBL" id="LT629799">
    <property type="protein sequence ID" value="SDU83601.1"/>
    <property type="molecule type" value="Genomic_DNA"/>
</dbReference>
<keyword evidence="1" id="KW-0805">Transcription regulation</keyword>
<dbReference type="SUPFAM" id="SSF46689">
    <property type="entry name" value="Homeodomain-like"/>
    <property type="match status" value="1"/>
</dbReference>
<dbReference type="RefSeq" id="WP_197680602.1">
    <property type="nucleotide sequence ID" value="NZ_LT629799.1"/>
</dbReference>
<evidence type="ECO:0000256" key="3">
    <source>
        <dbReference type="ARBA" id="ARBA00023163"/>
    </source>
</evidence>
<proteinExistence type="predicted"/>
<dbReference type="InterPro" id="IPR009057">
    <property type="entry name" value="Homeodomain-like_sf"/>
</dbReference>
<dbReference type="PANTHER" id="PTHR47506:SF6">
    <property type="entry name" value="HTH-TYPE TRANSCRIPTIONAL REPRESSOR NEMR"/>
    <property type="match status" value="1"/>
</dbReference>
<dbReference type="Pfam" id="PF00440">
    <property type="entry name" value="TetR_N"/>
    <property type="match status" value="1"/>
</dbReference>
<dbReference type="PROSITE" id="PS50977">
    <property type="entry name" value="HTH_TETR_2"/>
    <property type="match status" value="1"/>
</dbReference>
<evidence type="ECO:0000256" key="4">
    <source>
        <dbReference type="PROSITE-ProRule" id="PRU00335"/>
    </source>
</evidence>